<gene>
    <name evidence="1" type="ORF">L596_006329</name>
</gene>
<dbReference type="AlphaFoldDB" id="A0A4U8V849"/>
<sequence length="110" mass="12823">MCVRTRFAIVADRLVLQTRRRLNRCRKRRTGNSCGCFWSQRALHKIRNQMICDLYYFEKNDETAKTPSTLMKTENRVRPTTLLGGASADCKHILKQKLCTIARTALLINY</sequence>
<evidence type="ECO:0000313" key="1">
    <source>
        <dbReference type="EMBL" id="TMS39867.1"/>
    </source>
</evidence>
<keyword evidence="2" id="KW-1185">Reference proteome</keyword>
<accession>A0A4U8V849</accession>
<protein>
    <submittedName>
        <fullName evidence="1">Uncharacterized protein</fullName>
    </submittedName>
</protein>
<proteinExistence type="predicted"/>
<dbReference type="Proteomes" id="UP000298663">
    <property type="component" value="Chromosome X"/>
</dbReference>
<reference evidence="1 2" key="1">
    <citation type="journal article" date="2015" name="Genome Biol.">
        <title>Comparative genomics of Steinernema reveals deeply conserved gene regulatory networks.</title>
        <authorList>
            <person name="Dillman A.R."/>
            <person name="Macchietto M."/>
            <person name="Porter C.F."/>
            <person name="Rogers A."/>
            <person name="Williams B."/>
            <person name="Antoshechkin I."/>
            <person name="Lee M.M."/>
            <person name="Goodwin Z."/>
            <person name="Lu X."/>
            <person name="Lewis E.E."/>
            <person name="Goodrich-Blair H."/>
            <person name="Stock S.P."/>
            <person name="Adams B.J."/>
            <person name="Sternberg P.W."/>
            <person name="Mortazavi A."/>
        </authorList>
    </citation>
    <scope>NUCLEOTIDE SEQUENCE [LARGE SCALE GENOMIC DNA]</scope>
    <source>
        <strain evidence="1 2">ALL</strain>
    </source>
</reference>
<name>A0A4U8V849_STECR</name>
<reference evidence="1 2" key="2">
    <citation type="journal article" date="2019" name="G3 (Bethesda)">
        <title>Hybrid Assembly of the Genome of the Entomopathogenic Nematode Steinernema carpocapsae Identifies the X-Chromosome.</title>
        <authorList>
            <person name="Serra L."/>
            <person name="Macchietto M."/>
            <person name="Macias-Munoz A."/>
            <person name="McGill C.J."/>
            <person name="Rodriguez I.M."/>
            <person name="Rodriguez B."/>
            <person name="Murad R."/>
            <person name="Mortazavi A."/>
        </authorList>
    </citation>
    <scope>NUCLEOTIDE SEQUENCE [LARGE SCALE GENOMIC DNA]</scope>
    <source>
        <strain evidence="1 2">ALL</strain>
    </source>
</reference>
<dbReference type="EMBL" id="CM016762">
    <property type="protein sequence ID" value="TMS39867.1"/>
    <property type="molecule type" value="Genomic_DNA"/>
</dbReference>
<organism evidence="1 2">
    <name type="scientific">Steinernema carpocapsae</name>
    <name type="common">Entomopathogenic nematode</name>
    <dbReference type="NCBI Taxonomy" id="34508"/>
    <lineage>
        <taxon>Eukaryota</taxon>
        <taxon>Metazoa</taxon>
        <taxon>Ecdysozoa</taxon>
        <taxon>Nematoda</taxon>
        <taxon>Chromadorea</taxon>
        <taxon>Rhabditida</taxon>
        <taxon>Tylenchina</taxon>
        <taxon>Panagrolaimomorpha</taxon>
        <taxon>Strongyloidoidea</taxon>
        <taxon>Steinernematidae</taxon>
        <taxon>Steinernema</taxon>
    </lineage>
</organism>
<evidence type="ECO:0000313" key="2">
    <source>
        <dbReference type="Proteomes" id="UP000298663"/>
    </source>
</evidence>